<dbReference type="GO" id="GO:0016491">
    <property type="term" value="F:oxidoreductase activity"/>
    <property type="evidence" value="ECO:0007669"/>
    <property type="project" value="InterPro"/>
</dbReference>
<dbReference type="InterPro" id="IPR012825">
    <property type="entry name" value="BluB"/>
</dbReference>
<dbReference type="InterPro" id="IPR050627">
    <property type="entry name" value="Nitroreductase/BluB"/>
</dbReference>
<dbReference type="NCBIfam" id="TIGR02476">
    <property type="entry name" value="BluB"/>
    <property type="match status" value="1"/>
</dbReference>
<evidence type="ECO:0000313" key="2">
    <source>
        <dbReference type="EMBL" id="PXW69788.1"/>
    </source>
</evidence>
<organism evidence="2 3">
    <name type="scientific">Blastomonas natatoria</name>
    <dbReference type="NCBI Taxonomy" id="34015"/>
    <lineage>
        <taxon>Bacteria</taxon>
        <taxon>Pseudomonadati</taxon>
        <taxon>Pseudomonadota</taxon>
        <taxon>Alphaproteobacteria</taxon>
        <taxon>Sphingomonadales</taxon>
        <taxon>Sphingomonadaceae</taxon>
        <taxon>Blastomonas</taxon>
    </lineage>
</organism>
<dbReference type="OrthoDB" id="9773807at2"/>
<evidence type="ECO:0000259" key="1">
    <source>
        <dbReference type="Pfam" id="PF00881"/>
    </source>
</evidence>
<dbReference type="InterPro" id="IPR000415">
    <property type="entry name" value="Nitroreductase-like"/>
</dbReference>
<comment type="caution">
    <text evidence="2">The sequence shown here is derived from an EMBL/GenBank/DDBJ whole genome shotgun (WGS) entry which is preliminary data.</text>
</comment>
<gene>
    <name evidence="2" type="ORF">C7451_11560</name>
</gene>
<feature type="domain" description="Nitroreductase" evidence="1">
    <location>
        <begin position="20"/>
        <end position="185"/>
    </location>
</feature>
<protein>
    <submittedName>
        <fullName evidence="2">Cob(II)yrinic acid a,c-diamide reductase</fullName>
    </submittedName>
</protein>
<dbReference type="PANTHER" id="PTHR23026">
    <property type="entry name" value="NADPH NITROREDUCTASE"/>
    <property type="match status" value="1"/>
</dbReference>
<dbReference type="InterPro" id="IPR029479">
    <property type="entry name" value="Nitroreductase"/>
</dbReference>
<dbReference type="Pfam" id="PF00881">
    <property type="entry name" value="Nitroreductase"/>
    <property type="match status" value="1"/>
</dbReference>
<accession>A0A2V3V4T0</accession>
<dbReference type="PANTHER" id="PTHR23026:SF123">
    <property type="entry name" value="NAD(P)H NITROREDUCTASE RV3131-RELATED"/>
    <property type="match status" value="1"/>
</dbReference>
<sequence length="213" mass="23324">MTAAPDFDDAFRAQLANLLTWRRDVRAFRSDPLPETVLGKLIAQAARAPSVGNSQPSRFVMVRSAERRRALVAHVEAEQIAAGEKYDAAERAEYQRLKLHGLAECPVVIAIYCVRDPAEGAGLGRQTMPEALVYSTICAVHTLWLAARAEGIGLGWVSILDPATVSVLLDVPADWHFIGILCLGYPKTEAELPLLHTTGWQARLAVEAMVIER</sequence>
<dbReference type="Proteomes" id="UP000248014">
    <property type="component" value="Unassembled WGS sequence"/>
</dbReference>
<evidence type="ECO:0000313" key="3">
    <source>
        <dbReference type="Proteomes" id="UP000248014"/>
    </source>
</evidence>
<dbReference type="AlphaFoldDB" id="A0A2V3V4T0"/>
<keyword evidence="3" id="KW-1185">Reference proteome</keyword>
<proteinExistence type="predicted"/>
<name>A0A2V3V4T0_9SPHN</name>
<reference evidence="2 3" key="1">
    <citation type="submission" date="2018-05" db="EMBL/GenBank/DDBJ databases">
        <title>Genomic Encyclopedia of Type Strains, Phase IV (KMG-IV): sequencing the most valuable type-strain genomes for metagenomic binning, comparative biology and taxonomic classification.</title>
        <authorList>
            <person name="Goeker M."/>
        </authorList>
    </citation>
    <scope>NUCLEOTIDE SEQUENCE [LARGE SCALE GENOMIC DNA]</scope>
    <source>
        <strain evidence="2 3">DSM 3183</strain>
    </source>
</reference>
<dbReference type="EMBL" id="QJJM01000015">
    <property type="protein sequence ID" value="PXW69788.1"/>
    <property type="molecule type" value="Genomic_DNA"/>
</dbReference>
<dbReference type="SUPFAM" id="SSF55469">
    <property type="entry name" value="FMN-dependent nitroreductase-like"/>
    <property type="match status" value="1"/>
</dbReference>
<dbReference type="RefSeq" id="WP_066111071.1">
    <property type="nucleotide sequence ID" value="NZ_QJJM01000015.1"/>
</dbReference>
<dbReference type="Gene3D" id="3.40.109.10">
    <property type="entry name" value="NADH Oxidase"/>
    <property type="match status" value="1"/>
</dbReference>